<feature type="chain" id="PRO_5002825452" evidence="1">
    <location>
        <begin position="28"/>
        <end position="177"/>
    </location>
</feature>
<dbReference type="AlphaFoldDB" id="B4VXG9"/>
<evidence type="ECO:0000313" key="3">
    <source>
        <dbReference type="Proteomes" id="UP000003835"/>
    </source>
</evidence>
<accession>B4VXG9</accession>
<keyword evidence="1" id="KW-0732">Signal</keyword>
<name>B4VXG9_9CYAN</name>
<sequence>MFSQLGLFKICFIGISSLLLITPTATAQRNSAPIPSLVPLETEFLEPDTILPPNIVTANTISQQNITIPSLWWAEEQFDEFGGKLLVNWLAYQDKQRVDLVVSRQPWTLLNYLERYSFINHFGTVARDYNYNVRVFNDRAEPLATYTCDYTTSGLPSCEVLIFEGLGPAGLPVQRIP</sequence>
<protein>
    <submittedName>
        <fullName evidence="2">Uncharacterized protein</fullName>
    </submittedName>
</protein>
<dbReference type="EMBL" id="DS989858">
    <property type="protein sequence ID" value="EDX73317.1"/>
    <property type="molecule type" value="Genomic_DNA"/>
</dbReference>
<dbReference type="HOGENOM" id="CLU_113629_0_0_3"/>
<reference evidence="2 3" key="1">
    <citation type="submission" date="2008-07" db="EMBL/GenBank/DDBJ databases">
        <authorList>
            <person name="Tandeau de Marsac N."/>
            <person name="Ferriera S."/>
            <person name="Johnson J."/>
            <person name="Kravitz S."/>
            <person name="Beeson K."/>
            <person name="Sutton G."/>
            <person name="Rogers Y.-H."/>
            <person name="Friedman R."/>
            <person name="Frazier M."/>
            <person name="Venter J.C."/>
        </authorList>
    </citation>
    <scope>NUCLEOTIDE SEQUENCE [LARGE SCALE GENOMIC DNA]</scope>
    <source>
        <strain evidence="2 3">PCC 7420</strain>
    </source>
</reference>
<feature type="signal peptide" evidence="1">
    <location>
        <begin position="1"/>
        <end position="27"/>
    </location>
</feature>
<evidence type="ECO:0000313" key="2">
    <source>
        <dbReference type="EMBL" id="EDX73317.1"/>
    </source>
</evidence>
<dbReference type="OrthoDB" id="509728at2"/>
<keyword evidence="3" id="KW-1185">Reference proteome</keyword>
<dbReference type="RefSeq" id="WP_006103372.1">
    <property type="nucleotide sequence ID" value="NZ_DS989858.1"/>
</dbReference>
<proteinExistence type="predicted"/>
<organism evidence="2 3">
    <name type="scientific">Coleofasciculus chthonoplastes PCC 7420</name>
    <dbReference type="NCBI Taxonomy" id="118168"/>
    <lineage>
        <taxon>Bacteria</taxon>
        <taxon>Bacillati</taxon>
        <taxon>Cyanobacteriota</taxon>
        <taxon>Cyanophyceae</taxon>
        <taxon>Coleofasciculales</taxon>
        <taxon>Coleofasciculaceae</taxon>
        <taxon>Coleofasciculus</taxon>
    </lineage>
</organism>
<dbReference type="Proteomes" id="UP000003835">
    <property type="component" value="Unassembled WGS sequence"/>
</dbReference>
<dbReference type="STRING" id="118168.MC7420_1113"/>
<gene>
    <name evidence="2" type="ORF">MC7420_1113</name>
</gene>
<dbReference type="eggNOG" id="ENOG5032V94">
    <property type="taxonomic scope" value="Bacteria"/>
</dbReference>
<evidence type="ECO:0000256" key="1">
    <source>
        <dbReference type="SAM" id="SignalP"/>
    </source>
</evidence>